<dbReference type="OMA" id="GGRFAWT"/>
<evidence type="ECO:0000256" key="5">
    <source>
        <dbReference type="ARBA" id="ARBA00023306"/>
    </source>
</evidence>
<dbReference type="InterPro" id="IPR044898">
    <property type="entry name" value="CDI_dom_sf"/>
</dbReference>
<feature type="compositionally biased region" description="Basic and acidic residues" evidence="6">
    <location>
        <begin position="111"/>
        <end position="122"/>
    </location>
</feature>
<feature type="non-terminal residue" evidence="8">
    <location>
        <position position="147"/>
    </location>
</feature>
<keyword evidence="9" id="KW-1185">Reference proteome</keyword>
<dbReference type="PANTHER" id="PTHR10265:SF45">
    <property type="entry name" value="DACAPO"/>
    <property type="match status" value="1"/>
</dbReference>
<proteinExistence type="inferred from homology"/>
<dbReference type="Pfam" id="PF02234">
    <property type="entry name" value="CDI"/>
    <property type="match status" value="1"/>
</dbReference>
<dbReference type="Gene3D" id="4.10.365.10">
    <property type="entry name" value="p27"/>
    <property type="match status" value="1"/>
</dbReference>
<dbReference type="STRING" id="407821.A0A087UR99"/>
<dbReference type="Proteomes" id="UP000054359">
    <property type="component" value="Unassembled WGS sequence"/>
</dbReference>
<sequence>MGDVAALTWPLTRPSMGPVSLELTSRARRCLFGPVDPDQLRACVEEEHKRRIREDQERWNFDFQAGKPLPPGRYQWIPVSGKDPSDADKNGGSTEETADPEDAANNNTVVRRKEQTHITDFMRKRKSSGSPKDSVISQSKTKRRSST</sequence>
<feature type="region of interest" description="Disordered" evidence="6">
    <location>
        <begin position="63"/>
        <end position="147"/>
    </location>
</feature>
<protein>
    <recommendedName>
        <fullName evidence="7">Cyclin-dependent kinase inhibitor domain-containing protein</fullName>
    </recommendedName>
</protein>
<dbReference type="PANTHER" id="PTHR10265">
    <property type="entry name" value="CYCLIN-DEPENDENT KINASE INHIBITOR 1"/>
    <property type="match status" value="1"/>
</dbReference>
<evidence type="ECO:0000259" key="7">
    <source>
        <dbReference type="Pfam" id="PF02234"/>
    </source>
</evidence>
<accession>A0A087UR99</accession>
<dbReference type="EMBL" id="KK121163">
    <property type="protein sequence ID" value="KFM79888.1"/>
    <property type="molecule type" value="Genomic_DNA"/>
</dbReference>
<evidence type="ECO:0000256" key="1">
    <source>
        <dbReference type="ARBA" id="ARBA00004123"/>
    </source>
</evidence>
<keyword evidence="4" id="KW-0539">Nucleus</keyword>
<evidence type="ECO:0000313" key="8">
    <source>
        <dbReference type="EMBL" id="KFM79888.1"/>
    </source>
</evidence>
<feature type="compositionally biased region" description="Polar residues" evidence="6">
    <location>
        <begin position="128"/>
        <end position="139"/>
    </location>
</feature>
<name>A0A087UR99_STEMI</name>
<feature type="domain" description="Cyclin-dependent kinase inhibitor" evidence="7">
    <location>
        <begin position="30"/>
        <end position="78"/>
    </location>
</feature>
<evidence type="ECO:0000256" key="4">
    <source>
        <dbReference type="ARBA" id="ARBA00023242"/>
    </source>
</evidence>
<dbReference type="GO" id="GO:0051726">
    <property type="term" value="P:regulation of cell cycle"/>
    <property type="evidence" value="ECO:0007669"/>
    <property type="project" value="InterPro"/>
</dbReference>
<keyword evidence="3" id="KW-0649">Protein kinase inhibitor</keyword>
<evidence type="ECO:0000256" key="2">
    <source>
        <dbReference type="ARBA" id="ARBA00006726"/>
    </source>
</evidence>
<dbReference type="AlphaFoldDB" id="A0A087UR99"/>
<gene>
    <name evidence="8" type="ORF">X975_26974</name>
</gene>
<comment type="similarity">
    <text evidence="2">Belongs to the CDI family.</text>
</comment>
<organism evidence="8 9">
    <name type="scientific">Stegodyphus mimosarum</name>
    <name type="common">African social velvet spider</name>
    <dbReference type="NCBI Taxonomy" id="407821"/>
    <lineage>
        <taxon>Eukaryota</taxon>
        <taxon>Metazoa</taxon>
        <taxon>Ecdysozoa</taxon>
        <taxon>Arthropoda</taxon>
        <taxon>Chelicerata</taxon>
        <taxon>Arachnida</taxon>
        <taxon>Araneae</taxon>
        <taxon>Araneomorphae</taxon>
        <taxon>Entelegynae</taxon>
        <taxon>Eresoidea</taxon>
        <taxon>Eresidae</taxon>
        <taxon>Stegodyphus</taxon>
    </lineage>
</organism>
<evidence type="ECO:0000256" key="6">
    <source>
        <dbReference type="SAM" id="MobiDB-lite"/>
    </source>
</evidence>
<evidence type="ECO:0000256" key="3">
    <source>
        <dbReference type="ARBA" id="ARBA00023013"/>
    </source>
</evidence>
<keyword evidence="5" id="KW-0131">Cell cycle</keyword>
<comment type="subcellular location">
    <subcellularLocation>
        <location evidence="1">Nucleus</location>
    </subcellularLocation>
</comment>
<dbReference type="OrthoDB" id="9940972at2759"/>
<dbReference type="GO" id="GO:0004861">
    <property type="term" value="F:cyclin-dependent protein serine/threonine kinase inhibitor activity"/>
    <property type="evidence" value="ECO:0007669"/>
    <property type="project" value="InterPro"/>
</dbReference>
<reference evidence="8 9" key="1">
    <citation type="submission" date="2013-11" db="EMBL/GenBank/DDBJ databases">
        <title>Genome sequencing of Stegodyphus mimosarum.</title>
        <authorList>
            <person name="Bechsgaard J."/>
        </authorList>
    </citation>
    <scope>NUCLEOTIDE SEQUENCE [LARGE SCALE GENOMIC DNA]</scope>
</reference>
<evidence type="ECO:0000313" key="9">
    <source>
        <dbReference type="Proteomes" id="UP000054359"/>
    </source>
</evidence>
<dbReference type="InterPro" id="IPR003175">
    <property type="entry name" value="CDI_dom"/>
</dbReference>
<dbReference type="GO" id="GO:0005634">
    <property type="term" value="C:nucleus"/>
    <property type="evidence" value="ECO:0007669"/>
    <property type="project" value="UniProtKB-SubCell"/>
</dbReference>